<evidence type="ECO:0000259" key="2">
    <source>
        <dbReference type="Pfam" id="PF03413"/>
    </source>
</evidence>
<feature type="compositionally biased region" description="Acidic residues" evidence="1">
    <location>
        <begin position="57"/>
        <end position="73"/>
    </location>
</feature>
<gene>
    <name evidence="3" type="ORF">HNR70_000612</name>
</gene>
<feature type="compositionally biased region" description="Gly residues" evidence="1">
    <location>
        <begin position="75"/>
        <end position="87"/>
    </location>
</feature>
<accession>A0A841A6J9</accession>
<feature type="region of interest" description="Disordered" evidence="1">
    <location>
        <begin position="40"/>
        <end position="97"/>
    </location>
</feature>
<proteinExistence type="predicted"/>
<dbReference type="AlphaFoldDB" id="A0A841A6J9"/>
<feature type="domain" description="PepSY" evidence="2">
    <location>
        <begin position="189"/>
        <end position="243"/>
    </location>
</feature>
<reference evidence="3 4" key="1">
    <citation type="submission" date="2020-08" db="EMBL/GenBank/DDBJ databases">
        <title>Sequencing the genomes of 1000 actinobacteria strains.</title>
        <authorList>
            <person name="Klenk H.-P."/>
        </authorList>
    </citation>
    <scope>NUCLEOTIDE SEQUENCE [LARGE SCALE GENOMIC DNA]</scope>
    <source>
        <strain evidence="3 4">DSM 28796</strain>
    </source>
</reference>
<dbReference type="EMBL" id="JACHLZ010000001">
    <property type="protein sequence ID" value="MBB5830799.1"/>
    <property type="molecule type" value="Genomic_DNA"/>
</dbReference>
<dbReference type="RefSeq" id="WP_184324365.1">
    <property type="nucleotide sequence ID" value="NZ_JACHLZ010000001.1"/>
</dbReference>
<dbReference type="InterPro" id="IPR025711">
    <property type="entry name" value="PepSY"/>
</dbReference>
<evidence type="ECO:0000313" key="4">
    <source>
        <dbReference type="Proteomes" id="UP000588158"/>
    </source>
</evidence>
<organism evidence="3 4">
    <name type="scientific">Brachybacterium aquaticum</name>
    <dbReference type="NCBI Taxonomy" id="1432564"/>
    <lineage>
        <taxon>Bacteria</taxon>
        <taxon>Bacillati</taxon>
        <taxon>Actinomycetota</taxon>
        <taxon>Actinomycetes</taxon>
        <taxon>Micrococcales</taxon>
        <taxon>Dermabacteraceae</taxon>
        <taxon>Brachybacterium</taxon>
    </lineage>
</organism>
<name>A0A841A6J9_9MICO</name>
<feature type="domain" description="PepSY" evidence="2">
    <location>
        <begin position="112"/>
        <end position="169"/>
    </location>
</feature>
<protein>
    <submittedName>
        <fullName evidence="3">Putative membrane protein YkoI</fullName>
    </submittedName>
</protein>
<evidence type="ECO:0000313" key="3">
    <source>
        <dbReference type="EMBL" id="MBB5830799.1"/>
    </source>
</evidence>
<feature type="region of interest" description="Disordered" evidence="1">
    <location>
        <begin position="165"/>
        <end position="186"/>
    </location>
</feature>
<dbReference type="Gene3D" id="3.10.450.40">
    <property type="match status" value="2"/>
</dbReference>
<comment type="caution">
    <text evidence="3">The sequence shown here is derived from an EMBL/GenBank/DDBJ whole genome shotgun (WGS) entry which is preliminary data.</text>
</comment>
<dbReference type="Pfam" id="PF03413">
    <property type="entry name" value="PepSY"/>
    <property type="match status" value="2"/>
</dbReference>
<feature type="compositionally biased region" description="Low complexity" evidence="1">
    <location>
        <begin position="88"/>
        <end position="97"/>
    </location>
</feature>
<feature type="compositionally biased region" description="Acidic residues" evidence="1">
    <location>
        <begin position="171"/>
        <end position="181"/>
    </location>
</feature>
<evidence type="ECO:0000256" key="1">
    <source>
        <dbReference type="SAM" id="MobiDB-lite"/>
    </source>
</evidence>
<keyword evidence="4" id="KW-1185">Reference proteome</keyword>
<sequence>MARTILTPRTARTAATGRGALRSVALGALVVGLAAGCGSSGTTEAPAIEGPGASAEEGADESTADDSATDEASDGGAGASDGGGASDDGGAAAGAAGAALPEDADLATEQLPIPAEEAVRLGTDAVSGGVLTSLEIDHDDDQWEWEVELVVDGVQHDLDIDATTGEITEHDQDDDDDDQDPAVDVTSPMPYAEAIELAVGQEPGRVSGWDLDSDDGTIRYQIDIERSGGDDVEVEVDVETGEVRVED</sequence>
<dbReference type="Proteomes" id="UP000588158">
    <property type="component" value="Unassembled WGS sequence"/>
</dbReference>